<evidence type="ECO:0000256" key="2">
    <source>
        <dbReference type="ARBA" id="ARBA00022517"/>
    </source>
</evidence>
<feature type="compositionally biased region" description="Basic residues" evidence="5">
    <location>
        <begin position="16"/>
        <end position="31"/>
    </location>
</feature>
<dbReference type="InterPro" id="IPR012948">
    <property type="entry name" value="AARP2CN"/>
</dbReference>
<reference evidence="7 8" key="1">
    <citation type="submission" date="2024-03" db="EMBL/GenBank/DDBJ databases">
        <title>Genome-scale model development and genomic sequencing of the oleaginous clade Lipomyces.</title>
        <authorList>
            <consortium name="Lawrence Berkeley National Laboratory"/>
            <person name="Czajka J.J."/>
            <person name="Han Y."/>
            <person name="Kim J."/>
            <person name="Mondo S.J."/>
            <person name="Hofstad B.A."/>
            <person name="Robles A."/>
            <person name="Haridas S."/>
            <person name="Riley R."/>
            <person name="LaButti K."/>
            <person name="Pangilinan J."/>
            <person name="Andreopoulos W."/>
            <person name="Lipzen A."/>
            <person name="Yan J."/>
            <person name="Wang M."/>
            <person name="Ng V."/>
            <person name="Grigoriev I.V."/>
            <person name="Spatafora J.W."/>
            <person name="Magnuson J.K."/>
            <person name="Baker S.E."/>
            <person name="Pomraning K.R."/>
        </authorList>
    </citation>
    <scope>NUCLEOTIDE SEQUENCE [LARGE SCALE GENOMIC DNA]</scope>
    <source>
        <strain evidence="7 8">Phaff 52-87</strain>
    </source>
</reference>
<dbReference type="GeneID" id="90038376"/>
<dbReference type="InterPro" id="IPR007034">
    <property type="entry name" value="BMS1_TSR1_C"/>
</dbReference>
<organism evidence="7 8">
    <name type="scientific">Myxozyma melibiosi</name>
    <dbReference type="NCBI Taxonomy" id="54550"/>
    <lineage>
        <taxon>Eukaryota</taxon>
        <taxon>Fungi</taxon>
        <taxon>Dikarya</taxon>
        <taxon>Ascomycota</taxon>
        <taxon>Saccharomycotina</taxon>
        <taxon>Lipomycetes</taxon>
        <taxon>Lipomycetales</taxon>
        <taxon>Lipomycetaceae</taxon>
        <taxon>Myxozyma</taxon>
    </lineage>
</organism>
<evidence type="ECO:0000313" key="8">
    <source>
        <dbReference type="Proteomes" id="UP001498771"/>
    </source>
</evidence>
<feature type="region of interest" description="Disordered" evidence="5">
    <location>
        <begin position="404"/>
        <end position="431"/>
    </location>
</feature>
<dbReference type="Proteomes" id="UP001498771">
    <property type="component" value="Unassembled WGS sequence"/>
</dbReference>
<keyword evidence="8" id="KW-1185">Reference proteome</keyword>
<dbReference type="InterPro" id="IPR039761">
    <property type="entry name" value="Bms1/Tsr1"/>
</dbReference>
<proteinExistence type="inferred from homology"/>
<comment type="similarity">
    <text evidence="4">Belongs to the TRAFAC class translation factor GTPase superfamily. Bms1-like GTPase family. TSR1 subfamily.</text>
</comment>
<evidence type="ECO:0000313" key="7">
    <source>
        <dbReference type="EMBL" id="KAK7204744.1"/>
    </source>
</evidence>
<dbReference type="Pfam" id="PF04950">
    <property type="entry name" value="RIBIOP_C"/>
    <property type="match status" value="1"/>
</dbReference>
<accession>A0ABR1F4I0</accession>
<evidence type="ECO:0000256" key="1">
    <source>
        <dbReference type="ARBA" id="ARBA00004604"/>
    </source>
</evidence>
<sequence>MSHHHRSSLKQNQKSFKSKHASKSSLKAKNKGKIEKSGPGPQKPHVASKLERRNKAKQLMLTKKSELILSRKLFDGRKGAPRVVAVIPLCPDVEADLIVRNLNASLGITTDVPYSGVFTVPIDRFNQKIQYILTPRHMTSMLNAAQAADFVVFGLSAKQEVDHFGETCLRSIVAQGVSTVYTVVQHLEQVESARMQTEVRKSLLSFITHFFAEQEKVFSIEAQQDCLNVVRALAQQFPKGVQWRDSRAYLVADRAWYEEDAAQPTGGLIAVEGVVRGKKMNPDRLVHLPGAGDFQIDRICSVATGASVENSMQLDNGDGAFSGNFVAYPTEDQDSTDPFVQEVARGEDDDTMLHEMPEISEGVKLDDHFYLHDEGEDEIETPTLKDKNRIPRGMSEYQARWIIEENSDDEFDDGEGSGAESDGEMELDEHDGYAPTATDYAATEIDAQSEMFVDLSPEEEAKQLKAYREREREELEFPDEVELSPEMSAKERFARYRGLRNLRTSPWDADETDARTPEDWNRLARFQNFRASRNRALKEAGANGVPTGTRVIMYIRAPKHSYDALSTKSLLTVFSLLRYENKKVVLNLSVTPNTEYEEPIPTKDSLILQCGPRRYRVNPIFSETGRTPNHVYKLERFLHQGVTAMASVIAPVSFGNTPVLLLKETDKGIELVASGSVENADSSRVMAKRTVLSGYPYKIHKKLVTIRYMFFNAEDIAWFKAVPLFTKMGRLGYIKESIGTHGYFKCTFNGPINAQDTVAMALYKRVWPRDSELWDGAY</sequence>
<dbReference type="PANTHER" id="PTHR12858">
    <property type="entry name" value="RIBOSOME BIOGENESIS PROTEIN"/>
    <property type="match status" value="1"/>
</dbReference>
<evidence type="ECO:0000256" key="4">
    <source>
        <dbReference type="ARBA" id="ARBA00038288"/>
    </source>
</evidence>
<keyword evidence="3" id="KW-0539">Nucleus</keyword>
<dbReference type="InterPro" id="IPR030387">
    <property type="entry name" value="G_Bms1/Tsr1_dom"/>
</dbReference>
<feature type="region of interest" description="Disordered" evidence="5">
    <location>
        <begin position="1"/>
        <end position="51"/>
    </location>
</feature>
<name>A0ABR1F4I0_9ASCO</name>
<dbReference type="EMBL" id="JBBJBU010000007">
    <property type="protein sequence ID" value="KAK7204744.1"/>
    <property type="molecule type" value="Genomic_DNA"/>
</dbReference>
<protein>
    <recommendedName>
        <fullName evidence="6">Bms1-type G domain-containing protein</fullName>
    </recommendedName>
</protein>
<feature type="compositionally biased region" description="Acidic residues" evidence="5">
    <location>
        <begin position="405"/>
        <end position="429"/>
    </location>
</feature>
<comment type="caution">
    <text evidence="7">The sequence shown here is derived from an EMBL/GenBank/DDBJ whole genome shotgun (WGS) entry which is preliminary data.</text>
</comment>
<dbReference type="PROSITE" id="PS51714">
    <property type="entry name" value="G_BMS1"/>
    <property type="match status" value="1"/>
</dbReference>
<feature type="domain" description="Bms1-type G" evidence="6">
    <location>
        <begin position="80"/>
        <end position="239"/>
    </location>
</feature>
<comment type="subcellular location">
    <subcellularLocation>
        <location evidence="1">Nucleus</location>
        <location evidence="1">Nucleolus</location>
    </subcellularLocation>
</comment>
<evidence type="ECO:0000256" key="5">
    <source>
        <dbReference type="SAM" id="MobiDB-lite"/>
    </source>
</evidence>
<dbReference type="Pfam" id="PF08142">
    <property type="entry name" value="AARP2CN"/>
    <property type="match status" value="1"/>
</dbReference>
<dbReference type="Pfam" id="PF22298">
    <property type="entry name" value="Tsr1_G-like"/>
    <property type="match status" value="1"/>
</dbReference>
<dbReference type="RefSeq" id="XP_064767777.1">
    <property type="nucleotide sequence ID" value="XM_064912864.1"/>
</dbReference>
<dbReference type="SMART" id="SM00785">
    <property type="entry name" value="AARP2CN"/>
    <property type="match status" value="1"/>
</dbReference>
<keyword evidence="2" id="KW-0690">Ribosome biogenesis</keyword>
<evidence type="ECO:0000256" key="3">
    <source>
        <dbReference type="ARBA" id="ARBA00023242"/>
    </source>
</evidence>
<dbReference type="SMART" id="SM01362">
    <property type="entry name" value="DUF663"/>
    <property type="match status" value="1"/>
</dbReference>
<dbReference type="PANTHER" id="PTHR12858:SF1">
    <property type="entry name" value="PRE-RRNA-PROCESSING PROTEIN TSR1 HOMOLOG"/>
    <property type="match status" value="1"/>
</dbReference>
<gene>
    <name evidence="7" type="ORF">BZA70DRAFT_279906</name>
</gene>
<evidence type="ECO:0000259" key="6">
    <source>
        <dbReference type="PROSITE" id="PS51714"/>
    </source>
</evidence>